<dbReference type="OrthoDB" id="9785673at2"/>
<dbReference type="SUPFAM" id="SSF55315">
    <property type="entry name" value="L30e-like"/>
    <property type="match status" value="1"/>
</dbReference>
<dbReference type="Proteomes" id="UP000277424">
    <property type="component" value="Unassembled WGS sequence"/>
</dbReference>
<comment type="caution">
    <text evidence="6">The sequence shown here is derived from an EMBL/GenBank/DDBJ whole genome shotgun (WGS) entry which is preliminary data.</text>
</comment>
<dbReference type="GO" id="GO:0005829">
    <property type="term" value="C:cytosol"/>
    <property type="evidence" value="ECO:0007669"/>
    <property type="project" value="TreeGrafter"/>
</dbReference>
<dbReference type="Pfam" id="PF08032">
    <property type="entry name" value="SpoU_sub_bind"/>
    <property type="match status" value="1"/>
</dbReference>
<feature type="region of interest" description="Disordered" evidence="4">
    <location>
        <begin position="1"/>
        <end position="47"/>
    </location>
</feature>
<dbReference type="InterPro" id="IPR013123">
    <property type="entry name" value="SpoU_subst-bd"/>
</dbReference>
<dbReference type="GO" id="GO:0006396">
    <property type="term" value="P:RNA processing"/>
    <property type="evidence" value="ECO:0007669"/>
    <property type="project" value="InterPro"/>
</dbReference>
<gene>
    <name evidence="6" type="ORF">BCL74_3638</name>
</gene>
<dbReference type="FunFam" id="3.40.1280.10:FF:000008">
    <property type="entry name" value="Group 3 RNA methyltransferase TrmH"/>
    <property type="match status" value="1"/>
</dbReference>
<protein>
    <submittedName>
        <fullName evidence="6">23S rRNA (Guanosine2251-2'-O)-methyltransferase</fullName>
    </submittedName>
</protein>
<dbReference type="EMBL" id="RBIG01000005">
    <property type="protein sequence ID" value="RKQ67976.1"/>
    <property type="molecule type" value="Genomic_DNA"/>
</dbReference>
<comment type="similarity">
    <text evidence="1">Belongs to the class IV-like SAM-binding methyltransferase superfamily. RNA methyltransferase TrmH family.</text>
</comment>
<dbReference type="InterPro" id="IPR029028">
    <property type="entry name" value="Alpha/beta_knot_MTases"/>
</dbReference>
<dbReference type="NCBIfam" id="TIGR00186">
    <property type="entry name" value="rRNA_methyl_3"/>
    <property type="match status" value="1"/>
</dbReference>
<dbReference type="InterPro" id="IPR001537">
    <property type="entry name" value="SpoU_MeTrfase"/>
</dbReference>
<dbReference type="InterPro" id="IPR004441">
    <property type="entry name" value="rRNA_MeTrfase_TrmH"/>
</dbReference>
<feature type="compositionally biased region" description="Basic and acidic residues" evidence="4">
    <location>
        <begin position="13"/>
        <end position="29"/>
    </location>
</feature>
<proteinExistence type="inferred from homology"/>
<evidence type="ECO:0000313" key="7">
    <source>
        <dbReference type="Proteomes" id="UP000277424"/>
    </source>
</evidence>
<evidence type="ECO:0000256" key="4">
    <source>
        <dbReference type="SAM" id="MobiDB-lite"/>
    </source>
</evidence>
<dbReference type="PANTHER" id="PTHR46429:SF1">
    <property type="entry name" value="23S RRNA (GUANOSINE-2'-O-)-METHYLTRANSFERASE RLMB"/>
    <property type="match status" value="1"/>
</dbReference>
<evidence type="ECO:0000313" key="6">
    <source>
        <dbReference type="EMBL" id="RKQ67976.1"/>
    </source>
</evidence>
<dbReference type="Gene3D" id="3.40.1280.10">
    <property type="match status" value="1"/>
</dbReference>
<keyword evidence="3 6" id="KW-0808">Transferase</keyword>
<keyword evidence="2 6" id="KW-0489">Methyltransferase</keyword>
<dbReference type="PANTHER" id="PTHR46429">
    <property type="entry name" value="23S RRNA (GUANOSINE-2'-O-)-METHYLTRANSFERASE RLMB"/>
    <property type="match status" value="1"/>
</dbReference>
<dbReference type="AlphaFoldDB" id="A0A420WAJ7"/>
<dbReference type="Gene3D" id="3.30.1330.30">
    <property type="match status" value="1"/>
</dbReference>
<sequence>MKRKRPSPSSARPGREKPASRPASHDRQQGRQQGHSSGGPRRGGADPARFLWGVHAVRAALANPARRSRRLLVTAQARESVADILPATLAVDMLDRQALDALLPDAVHQGVALEIEPLDEPDLEDVLESVAPDAPLLLLVLDQVTDPHNVGAILRSAAAFGAAAMIVQERHSPPVTGTLAKSASGGVEIVPMVRVTNLARALDRLREAGVFCLGFDSEAERDLHAIDPGARVALVMGAEGPGLRRLTRERCDIMAKLPTQGPVASLNVSNAAAIALYDMARRLIKIP</sequence>
<dbReference type="RefSeq" id="WP_121222202.1">
    <property type="nucleotide sequence ID" value="NZ_RBIG01000005.1"/>
</dbReference>
<dbReference type="InterPro" id="IPR029064">
    <property type="entry name" value="Ribosomal_eL30-like_sf"/>
</dbReference>
<dbReference type="InterPro" id="IPR029026">
    <property type="entry name" value="tRNA_m1G_MTases_N"/>
</dbReference>
<organism evidence="6 7">
    <name type="scientific">Oceanibaculum indicum</name>
    <dbReference type="NCBI Taxonomy" id="526216"/>
    <lineage>
        <taxon>Bacteria</taxon>
        <taxon>Pseudomonadati</taxon>
        <taxon>Pseudomonadota</taxon>
        <taxon>Alphaproteobacteria</taxon>
        <taxon>Rhodospirillales</taxon>
        <taxon>Oceanibaculaceae</taxon>
        <taxon>Oceanibaculum</taxon>
    </lineage>
</organism>
<feature type="domain" description="RNA 2-O ribose methyltransferase substrate binding" evidence="5">
    <location>
        <begin position="50"/>
        <end position="121"/>
    </location>
</feature>
<evidence type="ECO:0000256" key="3">
    <source>
        <dbReference type="ARBA" id="ARBA00022679"/>
    </source>
</evidence>
<evidence type="ECO:0000256" key="2">
    <source>
        <dbReference type="ARBA" id="ARBA00022603"/>
    </source>
</evidence>
<reference evidence="6 7" key="1">
    <citation type="submission" date="2018-10" db="EMBL/GenBank/DDBJ databases">
        <title>Comparative analysis of microorganisms from saline springs in Andes Mountain Range, Colombia.</title>
        <authorList>
            <person name="Rubin E."/>
        </authorList>
    </citation>
    <scope>NUCLEOTIDE SEQUENCE [LARGE SCALE GENOMIC DNA]</scope>
    <source>
        <strain evidence="6 7">USBA 36</strain>
    </source>
</reference>
<dbReference type="GO" id="GO:0032259">
    <property type="term" value="P:methylation"/>
    <property type="evidence" value="ECO:0007669"/>
    <property type="project" value="UniProtKB-KW"/>
</dbReference>
<evidence type="ECO:0000256" key="1">
    <source>
        <dbReference type="ARBA" id="ARBA00007228"/>
    </source>
</evidence>
<dbReference type="SUPFAM" id="SSF75217">
    <property type="entry name" value="alpha/beta knot"/>
    <property type="match status" value="1"/>
</dbReference>
<evidence type="ECO:0000259" key="5">
    <source>
        <dbReference type="SMART" id="SM00967"/>
    </source>
</evidence>
<dbReference type="Pfam" id="PF00588">
    <property type="entry name" value="SpoU_methylase"/>
    <property type="match status" value="1"/>
</dbReference>
<dbReference type="GO" id="GO:0008173">
    <property type="term" value="F:RNA methyltransferase activity"/>
    <property type="evidence" value="ECO:0007669"/>
    <property type="project" value="InterPro"/>
</dbReference>
<dbReference type="CDD" id="cd18103">
    <property type="entry name" value="SpoU-like_RlmB"/>
    <property type="match status" value="1"/>
</dbReference>
<name>A0A420WAJ7_9PROT</name>
<dbReference type="GO" id="GO:0003723">
    <property type="term" value="F:RNA binding"/>
    <property type="evidence" value="ECO:0007669"/>
    <property type="project" value="InterPro"/>
</dbReference>
<accession>A0A420WAJ7</accession>
<dbReference type="SMART" id="SM00967">
    <property type="entry name" value="SpoU_sub_bind"/>
    <property type="match status" value="1"/>
</dbReference>